<keyword evidence="2" id="KW-1133">Transmembrane helix</keyword>
<protein>
    <submittedName>
        <fullName evidence="3">Uncharacterized protein</fullName>
    </submittedName>
</protein>
<name>C3Y6I7_BRAFL</name>
<dbReference type="AlphaFoldDB" id="C3Y6I7"/>
<keyword evidence="2" id="KW-0472">Membrane</keyword>
<evidence type="ECO:0000256" key="1">
    <source>
        <dbReference type="SAM" id="MobiDB-lite"/>
    </source>
</evidence>
<feature type="transmembrane region" description="Helical" evidence="2">
    <location>
        <begin position="63"/>
        <end position="83"/>
    </location>
</feature>
<keyword evidence="2" id="KW-0812">Transmembrane</keyword>
<feature type="region of interest" description="Disordered" evidence="1">
    <location>
        <begin position="115"/>
        <end position="142"/>
    </location>
</feature>
<accession>C3Y6I7</accession>
<reference evidence="3" key="1">
    <citation type="journal article" date="2008" name="Nature">
        <title>The amphioxus genome and the evolution of the chordate karyotype.</title>
        <authorList>
            <consortium name="US DOE Joint Genome Institute (JGI-PGF)"/>
            <person name="Putnam N.H."/>
            <person name="Butts T."/>
            <person name="Ferrier D.E.K."/>
            <person name="Furlong R.F."/>
            <person name="Hellsten U."/>
            <person name="Kawashima T."/>
            <person name="Robinson-Rechavi M."/>
            <person name="Shoguchi E."/>
            <person name="Terry A."/>
            <person name="Yu J.-K."/>
            <person name="Benito-Gutierrez E.L."/>
            <person name="Dubchak I."/>
            <person name="Garcia-Fernandez J."/>
            <person name="Gibson-Brown J.J."/>
            <person name="Grigoriev I.V."/>
            <person name="Horton A.C."/>
            <person name="de Jong P.J."/>
            <person name="Jurka J."/>
            <person name="Kapitonov V.V."/>
            <person name="Kohara Y."/>
            <person name="Kuroki Y."/>
            <person name="Lindquist E."/>
            <person name="Lucas S."/>
            <person name="Osoegawa K."/>
            <person name="Pennacchio L.A."/>
            <person name="Salamov A.A."/>
            <person name="Satou Y."/>
            <person name="Sauka-Spengler T."/>
            <person name="Schmutz J."/>
            <person name="Shin-I T."/>
            <person name="Toyoda A."/>
            <person name="Bronner-Fraser M."/>
            <person name="Fujiyama A."/>
            <person name="Holland L.Z."/>
            <person name="Holland P.W.H."/>
            <person name="Satoh N."/>
            <person name="Rokhsar D.S."/>
        </authorList>
    </citation>
    <scope>NUCLEOTIDE SEQUENCE [LARGE SCALE GENOMIC DNA]</scope>
    <source>
        <strain evidence="3">S238N-H82</strain>
        <tissue evidence="3">Testes</tissue>
    </source>
</reference>
<feature type="region of interest" description="Disordered" evidence="1">
    <location>
        <begin position="1"/>
        <end position="22"/>
    </location>
</feature>
<sequence length="142" mass="15214">MGKITVDTGGKETSTEDTPTPASCSAVSLSIEPAAVQTSVAVPEPIPRTTAARSKGGCTTAGIGTFCVCMALVLLAFVCVMLWSRQMTGKTLECEQSRNKGIKDNDCDKILDDVMGEMGGRTTEEDDSDNIEDNKFDRERQK</sequence>
<dbReference type="EMBL" id="GG666488">
    <property type="protein sequence ID" value="EEN63947.1"/>
    <property type="molecule type" value="Genomic_DNA"/>
</dbReference>
<evidence type="ECO:0000256" key="2">
    <source>
        <dbReference type="SAM" id="Phobius"/>
    </source>
</evidence>
<dbReference type="InParanoid" id="C3Y6I7"/>
<feature type="compositionally biased region" description="Basic and acidic residues" evidence="1">
    <location>
        <begin position="132"/>
        <end position="142"/>
    </location>
</feature>
<organism evidence="3">
    <name type="scientific">Branchiostoma floridae</name>
    <name type="common">Florida lancelet</name>
    <name type="synonym">Amphioxus</name>
    <dbReference type="NCBI Taxonomy" id="7739"/>
    <lineage>
        <taxon>Eukaryota</taxon>
        <taxon>Metazoa</taxon>
        <taxon>Chordata</taxon>
        <taxon>Cephalochordata</taxon>
        <taxon>Leptocardii</taxon>
        <taxon>Amphioxiformes</taxon>
        <taxon>Branchiostomatidae</taxon>
        <taxon>Branchiostoma</taxon>
    </lineage>
</organism>
<evidence type="ECO:0000313" key="3">
    <source>
        <dbReference type="EMBL" id="EEN63947.1"/>
    </source>
</evidence>
<gene>
    <name evidence="3" type="primary">Msx3</name>
    <name evidence="3" type="ORF">BRAFLDRAFT_74887</name>
</gene>
<proteinExistence type="predicted"/>